<name>A0A1M7BI82_9HYPH</name>
<dbReference type="STRING" id="735517.SAMN05444272_0849"/>
<dbReference type="EMBL" id="FRBW01000001">
    <property type="protein sequence ID" value="SHL54680.1"/>
    <property type="molecule type" value="Genomic_DNA"/>
</dbReference>
<evidence type="ECO:0000313" key="1">
    <source>
        <dbReference type="EMBL" id="SHL54680.1"/>
    </source>
</evidence>
<keyword evidence="2" id="KW-1185">Reference proteome</keyword>
<dbReference type="OrthoDB" id="7596615at2"/>
<dbReference type="AlphaFoldDB" id="A0A1M7BI82"/>
<dbReference type="RefSeq" id="WP_139251004.1">
    <property type="nucleotide sequence ID" value="NZ_FRBW01000001.1"/>
</dbReference>
<dbReference type="Proteomes" id="UP000186002">
    <property type="component" value="Unassembled WGS sequence"/>
</dbReference>
<sequence>MPDIDFDKSVFINCPFDKAYAPLLEAALFCVTYLGFKPRLANESLEAGQNRLDKIVELIKSCRFSIHDLSICRSERIGDYSRMNMPFELGIDVGFRRGNDPAFRDKKYLIFERDAYDLKRALSDISGQDVVSHKDDFSEVIRHIRDFLKVEAQIEAPGSAKLESEYVTFQGWMMEKKIHEGHSEQQVKTLPTREILDEMEVWVASGKPVQFNP</sequence>
<reference evidence="1 2" key="1">
    <citation type="submission" date="2016-11" db="EMBL/GenBank/DDBJ databases">
        <authorList>
            <person name="Jaros S."/>
            <person name="Januszkiewicz K."/>
            <person name="Wedrychowicz H."/>
        </authorList>
    </citation>
    <scope>NUCLEOTIDE SEQUENCE [LARGE SCALE GENOMIC DNA]</scope>
    <source>
        <strain evidence="1 2">DSM 22153</strain>
    </source>
</reference>
<proteinExistence type="predicted"/>
<gene>
    <name evidence="1" type="ORF">SAMN05444272_0849</name>
</gene>
<protein>
    <submittedName>
        <fullName evidence="1">Uncharacterized protein</fullName>
    </submittedName>
</protein>
<organism evidence="1 2">
    <name type="scientific">Roseibium suaedae</name>
    <dbReference type="NCBI Taxonomy" id="735517"/>
    <lineage>
        <taxon>Bacteria</taxon>
        <taxon>Pseudomonadati</taxon>
        <taxon>Pseudomonadota</taxon>
        <taxon>Alphaproteobacteria</taxon>
        <taxon>Hyphomicrobiales</taxon>
        <taxon>Stappiaceae</taxon>
        <taxon>Roseibium</taxon>
    </lineage>
</organism>
<accession>A0A1M7BI82</accession>
<evidence type="ECO:0000313" key="2">
    <source>
        <dbReference type="Proteomes" id="UP000186002"/>
    </source>
</evidence>